<accession>A0ABP0NXU0</accession>
<dbReference type="EMBL" id="CAXAMN010022250">
    <property type="protein sequence ID" value="CAK9067639.1"/>
    <property type="molecule type" value="Genomic_DNA"/>
</dbReference>
<keyword evidence="2" id="KW-1185">Reference proteome</keyword>
<proteinExistence type="predicted"/>
<protein>
    <submittedName>
        <fullName evidence="1">Uncharacterized protein</fullName>
    </submittedName>
</protein>
<name>A0ABP0NXU0_9DINO</name>
<evidence type="ECO:0000313" key="1">
    <source>
        <dbReference type="EMBL" id="CAK9067639.1"/>
    </source>
</evidence>
<organism evidence="1 2">
    <name type="scientific">Durusdinium trenchii</name>
    <dbReference type="NCBI Taxonomy" id="1381693"/>
    <lineage>
        <taxon>Eukaryota</taxon>
        <taxon>Sar</taxon>
        <taxon>Alveolata</taxon>
        <taxon>Dinophyceae</taxon>
        <taxon>Suessiales</taxon>
        <taxon>Symbiodiniaceae</taxon>
        <taxon>Durusdinium</taxon>
    </lineage>
</organism>
<reference evidence="1 2" key="1">
    <citation type="submission" date="2024-02" db="EMBL/GenBank/DDBJ databases">
        <authorList>
            <person name="Chen Y."/>
            <person name="Shah S."/>
            <person name="Dougan E. K."/>
            <person name="Thang M."/>
            <person name="Chan C."/>
        </authorList>
    </citation>
    <scope>NUCLEOTIDE SEQUENCE [LARGE SCALE GENOMIC DNA]</scope>
</reference>
<gene>
    <name evidence="1" type="ORF">CCMP2556_LOCUS33230</name>
</gene>
<comment type="caution">
    <text evidence="1">The sequence shown here is derived from an EMBL/GenBank/DDBJ whole genome shotgun (WGS) entry which is preliminary data.</text>
</comment>
<sequence length="392" mass="44675">MSHKSFDERLSYHVRRFQGKQPRNVLKRYEQRLHVALKSDELQKYAFHVAAWVAELPAEQMCLQYDGLSAVSLLQQYVRSFKQAKPLCEHLTKVLTRVSERLNTDSELGMQWAGLLQDLQHFVPEAISAKSTKAARLMNKALLVWRNTTCETDQEAYVSSLEQSLGVVETGDLCQIRSIFRRAVAALSPPHCTSPVAEKTSGSLLQLKWTLPDLQSRLREVVLRCLDHLDLADCKVEPALQFLKALVARFQELDAQDGDIKIGCKHHWRLLEEKCGLANHKATLASQAGNRKEAFKRCEHGARPDKCRICRPCPHGKVKNFCEKCFPCPHGKVKWNCAECYGCIHGRGKYHCRVCNACVHGRNKYKCKVCRLEKEEKRTKNDLFVVSCSANN</sequence>
<evidence type="ECO:0000313" key="2">
    <source>
        <dbReference type="Proteomes" id="UP001642484"/>
    </source>
</evidence>
<dbReference type="Proteomes" id="UP001642484">
    <property type="component" value="Unassembled WGS sequence"/>
</dbReference>